<reference evidence="2 3" key="1">
    <citation type="submission" date="2014-12" db="EMBL/GenBank/DDBJ databases">
        <title>Draft genome sequences of 10 type strains of Lactococcus.</title>
        <authorList>
            <person name="Sun Z."/>
            <person name="Zhong Z."/>
            <person name="Liu W."/>
            <person name="Zhang W."/>
            <person name="Zhang H."/>
        </authorList>
    </citation>
    <scope>NUCLEOTIDE SEQUENCE [LARGE SCALE GENOMIC DNA]</scope>
    <source>
        <strain evidence="2 3">JCM 16395</strain>
    </source>
</reference>
<evidence type="ECO:0000259" key="1">
    <source>
        <dbReference type="PROSITE" id="PS50943"/>
    </source>
</evidence>
<sequence length="124" mass="14267">MGKYLLLLYVSSLLVNIWFWKRKIVKMENSKTYGSAYKELRLSKKFTLKEAAGTSISIGQLSNFENGKSILRVDSFFSVLKNINVTNLEFEVSLDKHSEIKAFPYNVDLSDIYLTRNTDVILKS</sequence>
<dbReference type="InterPro" id="IPR001387">
    <property type="entry name" value="Cro/C1-type_HTH"/>
</dbReference>
<gene>
    <name evidence="2" type="ORF">RT41_GL001693</name>
</gene>
<dbReference type="SUPFAM" id="SSF47413">
    <property type="entry name" value="lambda repressor-like DNA-binding domains"/>
    <property type="match status" value="1"/>
</dbReference>
<dbReference type="GO" id="GO:0003677">
    <property type="term" value="F:DNA binding"/>
    <property type="evidence" value="ECO:0007669"/>
    <property type="project" value="InterPro"/>
</dbReference>
<evidence type="ECO:0000313" key="3">
    <source>
        <dbReference type="Proteomes" id="UP000218181"/>
    </source>
</evidence>
<protein>
    <recommendedName>
        <fullName evidence="1">HTH cro/C1-type domain-containing protein</fullName>
    </recommendedName>
</protein>
<feature type="domain" description="HTH cro/C1-type" evidence="1">
    <location>
        <begin position="38"/>
        <end position="90"/>
    </location>
</feature>
<evidence type="ECO:0000313" key="2">
    <source>
        <dbReference type="EMBL" id="PCR98643.1"/>
    </source>
</evidence>
<name>A0A2A5RHR9_9LACT</name>
<dbReference type="EMBL" id="JXJU01000060">
    <property type="protein sequence ID" value="PCR98643.1"/>
    <property type="molecule type" value="Genomic_DNA"/>
</dbReference>
<organism evidence="2 3">
    <name type="scientific">Lactococcus fujiensis JCM 16395</name>
    <dbReference type="NCBI Taxonomy" id="1291764"/>
    <lineage>
        <taxon>Bacteria</taxon>
        <taxon>Bacillati</taxon>
        <taxon>Bacillota</taxon>
        <taxon>Bacilli</taxon>
        <taxon>Lactobacillales</taxon>
        <taxon>Streptococcaceae</taxon>
        <taxon>Lactococcus</taxon>
    </lineage>
</organism>
<dbReference type="CDD" id="cd00093">
    <property type="entry name" value="HTH_XRE"/>
    <property type="match status" value="1"/>
</dbReference>
<dbReference type="Gene3D" id="1.10.260.40">
    <property type="entry name" value="lambda repressor-like DNA-binding domains"/>
    <property type="match status" value="1"/>
</dbReference>
<dbReference type="PANTHER" id="PTHR37038">
    <property type="entry name" value="TRANSCRIPTIONAL REGULATOR-RELATED"/>
    <property type="match status" value="1"/>
</dbReference>
<keyword evidence="3" id="KW-1185">Reference proteome</keyword>
<dbReference type="PANTHER" id="PTHR37038:SF12">
    <property type="entry name" value="TRANSCRIPTIONAL REGULATOR"/>
    <property type="match status" value="1"/>
</dbReference>
<dbReference type="AlphaFoldDB" id="A0A2A5RHR9"/>
<dbReference type="SMART" id="SM00530">
    <property type="entry name" value="HTH_XRE"/>
    <property type="match status" value="1"/>
</dbReference>
<dbReference type="Proteomes" id="UP000218181">
    <property type="component" value="Unassembled WGS sequence"/>
</dbReference>
<dbReference type="PROSITE" id="PS50943">
    <property type="entry name" value="HTH_CROC1"/>
    <property type="match status" value="1"/>
</dbReference>
<dbReference type="InterPro" id="IPR053163">
    <property type="entry name" value="HTH-type_regulator_Rgg"/>
</dbReference>
<proteinExistence type="predicted"/>
<comment type="caution">
    <text evidence="2">The sequence shown here is derived from an EMBL/GenBank/DDBJ whole genome shotgun (WGS) entry which is preliminary data.</text>
</comment>
<accession>A0A2A5RHR9</accession>
<dbReference type="InterPro" id="IPR010982">
    <property type="entry name" value="Lambda_DNA-bd_dom_sf"/>
</dbReference>